<dbReference type="OrthoDB" id="73919at2759"/>
<dbReference type="GO" id="GO:0005096">
    <property type="term" value="F:GTPase activator activity"/>
    <property type="evidence" value="ECO:0007669"/>
    <property type="project" value="UniProtKB-KW"/>
</dbReference>
<dbReference type="EMBL" id="OOIL02003759">
    <property type="protein sequence ID" value="VFQ89177.1"/>
    <property type="molecule type" value="Genomic_DNA"/>
</dbReference>
<keyword evidence="7" id="KW-0106">Calcium</keyword>
<keyword evidence="9" id="KW-0472">Membrane</keyword>
<evidence type="ECO:0000313" key="13">
    <source>
        <dbReference type="EMBL" id="VFQ89177.1"/>
    </source>
</evidence>
<keyword evidence="5" id="KW-0938">Abscisic acid signaling pathway</keyword>
<evidence type="ECO:0000256" key="2">
    <source>
        <dbReference type="ARBA" id="ARBA00004236"/>
    </source>
</evidence>
<evidence type="ECO:0000256" key="5">
    <source>
        <dbReference type="ARBA" id="ARBA00022682"/>
    </source>
</evidence>
<evidence type="ECO:0000256" key="4">
    <source>
        <dbReference type="ARBA" id="ARBA00022475"/>
    </source>
</evidence>
<dbReference type="GO" id="GO:0005634">
    <property type="term" value="C:nucleus"/>
    <property type="evidence" value="ECO:0007669"/>
    <property type="project" value="UniProtKB-SubCell"/>
</dbReference>
<comment type="subcellular location">
    <subcellularLocation>
        <location evidence="2">Cell membrane</location>
    </subcellularLocation>
    <subcellularLocation>
        <location evidence="1">Nucleus</location>
    </subcellularLocation>
</comment>
<dbReference type="PROSITE" id="PS50004">
    <property type="entry name" value="C2"/>
    <property type="match status" value="1"/>
</dbReference>
<dbReference type="AlphaFoldDB" id="A0A484ML26"/>
<evidence type="ECO:0000256" key="9">
    <source>
        <dbReference type="ARBA" id="ARBA00023136"/>
    </source>
</evidence>
<dbReference type="InterPro" id="IPR044562">
    <property type="entry name" value="CAR1-11"/>
</dbReference>
<evidence type="ECO:0000259" key="12">
    <source>
        <dbReference type="PROSITE" id="PS50004"/>
    </source>
</evidence>
<keyword evidence="4" id="KW-1003">Cell membrane</keyword>
<dbReference type="InterPro" id="IPR000008">
    <property type="entry name" value="C2_dom"/>
</dbReference>
<dbReference type="GO" id="GO:0046872">
    <property type="term" value="F:metal ion binding"/>
    <property type="evidence" value="ECO:0007669"/>
    <property type="project" value="UniProtKB-KW"/>
</dbReference>
<dbReference type="PANTHER" id="PTHR45933:SF12">
    <property type="entry name" value="PROTEIN C2-DOMAIN ABA-RELATED 9"/>
    <property type="match status" value="1"/>
</dbReference>
<evidence type="ECO:0000256" key="3">
    <source>
        <dbReference type="ARBA" id="ARBA00022468"/>
    </source>
</evidence>
<sequence>MEFLGLLKIHVCRGINLAVRDTRSSDPYVVITMGNQKVKSPVVKDNCNPVWNVDMTLAIINDPNIPIILTLYDKDTFTVDDKMGDAELSHILKQ</sequence>
<dbReference type="GO" id="GO:0008289">
    <property type="term" value="F:lipid binding"/>
    <property type="evidence" value="ECO:0007669"/>
    <property type="project" value="UniProtKB-KW"/>
</dbReference>
<dbReference type="SUPFAM" id="SSF49562">
    <property type="entry name" value="C2 domain (Calcium/lipid-binding domain, CaLB)"/>
    <property type="match status" value="1"/>
</dbReference>
<accession>A0A484ML26</accession>
<evidence type="ECO:0000313" key="14">
    <source>
        <dbReference type="Proteomes" id="UP000595140"/>
    </source>
</evidence>
<keyword evidence="14" id="KW-1185">Reference proteome</keyword>
<dbReference type="Proteomes" id="UP000595140">
    <property type="component" value="Unassembled WGS sequence"/>
</dbReference>
<organism evidence="13 14">
    <name type="scientific">Cuscuta campestris</name>
    <dbReference type="NCBI Taxonomy" id="132261"/>
    <lineage>
        <taxon>Eukaryota</taxon>
        <taxon>Viridiplantae</taxon>
        <taxon>Streptophyta</taxon>
        <taxon>Embryophyta</taxon>
        <taxon>Tracheophyta</taxon>
        <taxon>Spermatophyta</taxon>
        <taxon>Magnoliopsida</taxon>
        <taxon>eudicotyledons</taxon>
        <taxon>Gunneridae</taxon>
        <taxon>Pentapetalae</taxon>
        <taxon>asterids</taxon>
        <taxon>lamiids</taxon>
        <taxon>Solanales</taxon>
        <taxon>Convolvulaceae</taxon>
        <taxon>Cuscuteae</taxon>
        <taxon>Cuscuta</taxon>
        <taxon>Cuscuta subgen. Grammica</taxon>
        <taxon>Cuscuta sect. Cleistogrammica</taxon>
    </lineage>
</organism>
<reference evidence="13 14" key="1">
    <citation type="submission" date="2018-04" db="EMBL/GenBank/DDBJ databases">
        <authorList>
            <person name="Vogel A."/>
        </authorList>
    </citation>
    <scope>NUCLEOTIDE SEQUENCE [LARGE SCALE GENOMIC DNA]</scope>
</reference>
<evidence type="ECO:0000256" key="8">
    <source>
        <dbReference type="ARBA" id="ARBA00023121"/>
    </source>
</evidence>
<evidence type="ECO:0000256" key="7">
    <source>
        <dbReference type="ARBA" id="ARBA00022837"/>
    </source>
</evidence>
<feature type="domain" description="C2" evidence="12">
    <location>
        <begin position="1"/>
        <end position="94"/>
    </location>
</feature>
<keyword evidence="6" id="KW-0479">Metal-binding</keyword>
<keyword evidence="8" id="KW-0446">Lipid-binding</keyword>
<protein>
    <recommendedName>
        <fullName evidence="12">C2 domain-containing protein</fullName>
    </recommendedName>
</protein>
<comment type="similarity">
    <text evidence="11">Belongs to the plant CAR protein family.</text>
</comment>
<name>A0A484ML26_9ASTE</name>
<dbReference type="Gene3D" id="2.60.40.150">
    <property type="entry name" value="C2 domain"/>
    <property type="match status" value="1"/>
</dbReference>
<dbReference type="SMART" id="SM00239">
    <property type="entry name" value="C2"/>
    <property type="match status" value="1"/>
</dbReference>
<dbReference type="Pfam" id="PF00168">
    <property type="entry name" value="C2"/>
    <property type="match status" value="1"/>
</dbReference>
<evidence type="ECO:0000256" key="11">
    <source>
        <dbReference type="ARBA" id="ARBA00024037"/>
    </source>
</evidence>
<evidence type="ECO:0000256" key="10">
    <source>
        <dbReference type="ARBA" id="ARBA00023242"/>
    </source>
</evidence>
<gene>
    <name evidence="13" type="ORF">CCAM_LOCUS30953</name>
</gene>
<dbReference type="PANTHER" id="PTHR45933">
    <property type="entry name" value="PROTEIN C2-DOMAIN ABA-RELATED 4"/>
    <property type="match status" value="1"/>
</dbReference>
<keyword evidence="10" id="KW-0539">Nucleus</keyword>
<proteinExistence type="inferred from homology"/>
<keyword evidence="3" id="KW-0343">GTPase activation</keyword>
<dbReference type="GO" id="GO:0009738">
    <property type="term" value="P:abscisic acid-activated signaling pathway"/>
    <property type="evidence" value="ECO:0007669"/>
    <property type="project" value="UniProtKB-KW"/>
</dbReference>
<dbReference type="GO" id="GO:0005886">
    <property type="term" value="C:plasma membrane"/>
    <property type="evidence" value="ECO:0007669"/>
    <property type="project" value="UniProtKB-SubCell"/>
</dbReference>
<dbReference type="InterPro" id="IPR035892">
    <property type="entry name" value="C2_domain_sf"/>
</dbReference>
<evidence type="ECO:0000256" key="6">
    <source>
        <dbReference type="ARBA" id="ARBA00022723"/>
    </source>
</evidence>
<evidence type="ECO:0000256" key="1">
    <source>
        <dbReference type="ARBA" id="ARBA00004123"/>
    </source>
</evidence>